<feature type="compositionally biased region" description="Polar residues" evidence="1">
    <location>
        <begin position="1"/>
        <end position="10"/>
    </location>
</feature>
<protein>
    <submittedName>
        <fullName evidence="4">HELLS</fullName>
    </submittedName>
</protein>
<accession>A0A0M3JQC2</accession>
<feature type="region of interest" description="Disordered" evidence="1">
    <location>
        <begin position="1"/>
        <end position="60"/>
    </location>
</feature>
<dbReference type="AlphaFoldDB" id="A0A0M3JQC2"/>
<proteinExistence type="predicted"/>
<evidence type="ECO:0000313" key="2">
    <source>
        <dbReference type="EMBL" id="VDK40699.1"/>
    </source>
</evidence>
<gene>
    <name evidence="2" type="ORF">ASIM_LOCUS9603</name>
</gene>
<organism evidence="4">
    <name type="scientific">Anisakis simplex</name>
    <name type="common">Herring worm</name>
    <dbReference type="NCBI Taxonomy" id="6269"/>
    <lineage>
        <taxon>Eukaryota</taxon>
        <taxon>Metazoa</taxon>
        <taxon>Ecdysozoa</taxon>
        <taxon>Nematoda</taxon>
        <taxon>Chromadorea</taxon>
        <taxon>Rhabditida</taxon>
        <taxon>Spirurina</taxon>
        <taxon>Ascaridomorpha</taxon>
        <taxon>Ascaridoidea</taxon>
        <taxon>Anisakidae</taxon>
        <taxon>Anisakis</taxon>
        <taxon>Anisakis simplex complex</taxon>
    </lineage>
</organism>
<reference evidence="2 3" key="2">
    <citation type="submission" date="2018-11" db="EMBL/GenBank/DDBJ databases">
        <authorList>
            <consortium name="Pathogen Informatics"/>
        </authorList>
    </citation>
    <scope>NUCLEOTIDE SEQUENCE [LARGE SCALE GENOMIC DNA]</scope>
</reference>
<keyword evidence="3" id="KW-1185">Reference proteome</keyword>
<evidence type="ECO:0000256" key="1">
    <source>
        <dbReference type="SAM" id="MobiDB-lite"/>
    </source>
</evidence>
<dbReference type="Proteomes" id="UP000267096">
    <property type="component" value="Unassembled WGS sequence"/>
</dbReference>
<reference evidence="4" key="1">
    <citation type="submission" date="2017-02" db="UniProtKB">
        <authorList>
            <consortium name="WormBaseParasite"/>
        </authorList>
    </citation>
    <scope>IDENTIFICATION</scope>
</reference>
<name>A0A0M3JQC2_ANISI</name>
<dbReference type="WBParaSite" id="ASIM_0000987301-mRNA-1">
    <property type="protein sequence ID" value="ASIM_0000987301-mRNA-1"/>
    <property type="gene ID" value="ASIM_0000987301"/>
</dbReference>
<sequence length="90" mass="9748">MEVESGTSESKILDSTAPDGDRERESKRKKSLESTPDGVQGAGLEMAGDGEGAGAGAGDEIMQTEKVINAIRYYRKYGHAKLRHFVTVFK</sequence>
<evidence type="ECO:0000313" key="4">
    <source>
        <dbReference type="WBParaSite" id="ASIM_0000987301-mRNA-1"/>
    </source>
</evidence>
<evidence type="ECO:0000313" key="3">
    <source>
        <dbReference type="Proteomes" id="UP000267096"/>
    </source>
</evidence>
<dbReference type="EMBL" id="UYRR01029968">
    <property type="protein sequence ID" value="VDK40699.1"/>
    <property type="molecule type" value="Genomic_DNA"/>
</dbReference>